<dbReference type="EC" id="2.4.2.10" evidence="2"/>
<accession>A0A2G9YHC5</accession>
<evidence type="ECO:0000256" key="2">
    <source>
        <dbReference type="ARBA" id="ARBA00011971"/>
    </source>
</evidence>
<name>A0A2G9YHC5_9BACT</name>
<feature type="non-terminal residue" evidence="7">
    <location>
        <position position="170"/>
    </location>
</feature>
<evidence type="ECO:0000256" key="4">
    <source>
        <dbReference type="ARBA" id="ARBA00022679"/>
    </source>
</evidence>
<dbReference type="NCBIfam" id="TIGR00336">
    <property type="entry name" value="pyrE"/>
    <property type="match status" value="1"/>
</dbReference>
<protein>
    <recommendedName>
        <fullName evidence="2">orotate phosphoribosyltransferase</fullName>
        <ecNumber evidence="2">2.4.2.10</ecNumber>
    </recommendedName>
</protein>
<evidence type="ECO:0000313" key="7">
    <source>
        <dbReference type="EMBL" id="PIP18630.1"/>
    </source>
</evidence>
<evidence type="ECO:0000259" key="6">
    <source>
        <dbReference type="Pfam" id="PF00156"/>
    </source>
</evidence>
<dbReference type="PANTHER" id="PTHR19278">
    <property type="entry name" value="OROTATE PHOSPHORIBOSYLTRANSFERASE"/>
    <property type="match status" value="1"/>
</dbReference>
<dbReference type="SUPFAM" id="SSF53271">
    <property type="entry name" value="PRTase-like"/>
    <property type="match status" value="1"/>
</dbReference>
<dbReference type="InterPro" id="IPR000836">
    <property type="entry name" value="PRTase_dom"/>
</dbReference>
<proteinExistence type="inferred from homology"/>
<evidence type="ECO:0000313" key="8">
    <source>
        <dbReference type="Proteomes" id="UP000231292"/>
    </source>
</evidence>
<dbReference type="UniPathway" id="UPA00070">
    <property type="reaction ID" value="UER00119"/>
</dbReference>
<feature type="domain" description="Phosphoribosyltransferase" evidence="6">
    <location>
        <begin position="56"/>
        <end position="166"/>
    </location>
</feature>
<dbReference type="InterPro" id="IPR029057">
    <property type="entry name" value="PRTase-like"/>
</dbReference>
<dbReference type="HAMAP" id="MF_01208">
    <property type="entry name" value="PyrE"/>
    <property type="match status" value="1"/>
</dbReference>
<dbReference type="GO" id="GO:0044205">
    <property type="term" value="P:'de novo' UMP biosynthetic process"/>
    <property type="evidence" value="ECO:0007669"/>
    <property type="project" value="UniProtKB-UniPathway"/>
</dbReference>
<dbReference type="CDD" id="cd06223">
    <property type="entry name" value="PRTases_typeI"/>
    <property type="match status" value="1"/>
</dbReference>
<dbReference type="AlphaFoldDB" id="A0A2G9YHC5"/>
<reference evidence="7 8" key="1">
    <citation type="submission" date="2017-09" db="EMBL/GenBank/DDBJ databases">
        <title>Depth-based differentiation of microbial function through sediment-hosted aquifers and enrichment of novel symbionts in the deep terrestrial subsurface.</title>
        <authorList>
            <person name="Probst A.J."/>
            <person name="Ladd B."/>
            <person name="Jarett J.K."/>
            <person name="Geller-Mcgrath D.E."/>
            <person name="Sieber C.M."/>
            <person name="Emerson J.B."/>
            <person name="Anantharaman K."/>
            <person name="Thomas B.C."/>
            <person name="Malmstrom R."/>
            <person name="Stieglmeier M."/>
            <person name="Klingl A."/>
            <person name="Woyke T."/>
            <person name="Ryan C.M."/>
            <person name="Banfield J.F."/>
        </authorList>
    </citation>
    <scope>NUCLEOTIDE SEQUENCE [LARGE SCALE GENOMIC DNA]</scope>
    <source>
        <strain evidence="7">CG23_combo_of_CG06-09_8_20_14_all_41_10</strain>
    </source>
</reference>
<dbReference type="Pfam" id="PF00156">
    <property type="entry name" value="Pribosyltran"/>
    <property type="match status" value="1"/>
</dbReference>
<comment type="pathway">
    <text evidence="1">Pyrimidine metabolism; UMP biosynthesis via de novo pathway; UMP from orotate: step 1/2.</text>
</comment>
<dbReference type="InterPro" id="IPR023031">
    <property type="entry name" value="OPRT"/>
</dbReference>
<evidence type="ECO:0000256" key="3">
    <source>
        <dbReference type="ARBA" id="ARBA00022676"/>
    </source>
</evidence>
<keyword evidence="4 7" id="KW-0808">Transferase</keyword>
<dbReference type="Gene3D" id="3.40.50.2020">
    <property type="match status" value="1"/>
</dbReference>
<dbReference type="GO" id="GO:0004588">
    <property type="term" value="F:orotate phosphoribosyltransferase activity"/>
    <property type="evidence" value="ECO:0007669"/>
    <property type="project" value="UniProtKB-EC"/>
</dbReference>
<sequence length="170" mass="18278">MQNTGLKELKAQLLALLNKEALKKGKFILSSGKKSSYYLDGRVITLTPEGAWLVANIILEQFKEKSIDAIGGPTLGADPIVGAIAALSHIKRIPIKTFIVRKAVKGHGTQRQIEGPELRKGSRAILIDDVATTGKALIEAKQALDKIGVLSDTAIVIVDRCEGAKDNLQK</sequence>
<dbReference type="GO" id="GO:0019856">
    <property type="term" value="P:pyrimidine nucleobase biosynthetic process"/>
    <property type="evidence" value="ECO:0007669"/>
    <property type="project" value="TreeGrafter"/>
</dbReference>
<organism evidence="7 8">
    <name type="scientific">Candidatus Sherwoodlollariibacterium unditelluris</name>
    <dbReference type="NCBI Taxonomy" id="1974757"/>
    <lineage>
        <taxon>Bacteria</taxon>
        <taxon>Pseudomonadati</taxon>
        <taxon>Candidatus Omnitrophota</taxon>
        <taxon>Candidatus Sherwoodlollariibacterium</taxon>
    </lineage>
</organism>
<dbReference type="Proteomes" id="UP000231292">
    <property type="component" value="Unassembled WGS sequence"/>
</dbReference>
<dbReference type="EMBL" id="PCRK01000183">
    <property type="protein sequence ID" value="PIP18630.1"/>
    <property type="molecule type" value="Genomic_DNA"/>
</dbReference>
<keyword evidence="3 7" id="KW-0328">Glycosyltransferase</keyword>
<comment type="caution">
    <text evidence="7">The sequence shown here is derived from an EMBL/GenBank/DDBJ whole genome shotgun (WGS) entry which is preliminary data.</text>
</comment>
<dbReference type="InterPro" id="IPR004467">
    <property type="entry name" value="Or_phspho_trans_dom"/>
</dbReference>
<keyword evidence="5" id="KW-0665">Pyrimidine biosynthesis</keyword>
<gene>
    <name evidence="7" type="primary">pyrE</name>
    <name evidence="7" type="ORF">COX41_07170</name>
</gene>
<dbReference type="PANTHER" id="PTHR19278:SF9">
    <property type="entry name" value="URIDINE 5'-MONOPHOSPHATE SYNTHASE"/>
    <property type="match status" value="1"/>
</dbReference>
<evidence type="ECO:0000256" key="1">
    <source>
        <dbReference type="ARBA" id="ARBA00004889"/>
    </source>
</evidence>
<evidence type="ECO:0000256" key="5">
    <source>
        <dbReference type="ARBA" id="ARBA00022975"/>
    </source>
</evidence>